<feature type="domain" description="Response regulatory" evidence="10">
    <location>
        <begin position="3"/>
        <end position="117"/>
    </location>
</feature>
<dbReference type="InterPro" id="IPR003593">
    <property type="entry name" value="AAA+_ATPase"/>
</dbReference>
<dbReference type="InterPro" id="IPR002078">
    <property type="entry name" value="Sigma_54_int"/>
</dbReference>
<dbReference type="HOGENOM" id="CLU_000445_0_6_7"/>
<keyword evidence="2" id="KW-0547">Nucleotide-binding</keyword>
<dbReference type="InterPro" id="IPR058031">
    <property type="entry name" value="AAA_lid_NorR"/>
</dbReference>
<name>Q6AJN0_DESPS</name>
<keyword evidence="7" id="KW-0804">Transcription</keyword>
<dbReference type="InterPro" id="IPR011006">
    <property type="entry name" value="CheY-like_superfamily"/>
</dbReference>
<dbReference type="PROSITE" id="PS00676">
    <property type="entry name" value="SIGMA54_INTERACT_2"/>
    <property type="match status" value="1"/>
</dbReference>
<dbReference type="GO" id="GO:0043565">
    <property type="term" value="F:sequence-specific DNA binding"/>
    <property type="evidence" value="ECO:0007669"/>
    <property type="project" value="InterPro"/>
</dbReference>
<keyword evidence="5" id="KW-0805">Transcription regulation</keyword>
<dbReference type="PROSITE" id="PS00675">
    <property type="entry name" value="SIGMA54_INTERACT_1"/>
    <property type="match status" value="1"/>
</dbReference>
<dbReference type="Pfam" id="PF02954">
    <property type="entry name" value="HTH_8"/>
    <property type="match status" value="1"/>
</dbReference>
<dbReference type="FunFam" id="3.40.50.2300:FF:000018">
    <property type="entry name" value="DNA-binding transcriptional regulator NtrC"/>
    <property type="match status" value="1"/>
</dbReference>
<keyword evidence="4" id="KW-0902">Two-component regulatory system</keyword>
<reference evidence="12" key="1">
    <citation type="journal article" date="2004" name="Environ. Microbiol.">
        <title>The genome of Desulfotalea psychrophila, a sulfate-reducing bacterium from permanently cold Arctic sediments.</title>
        <authorList>
            <person name="Rabus R."/>
            <person name="Ruepp A."/>
            <person name="Frickey T."/>
            <person name="Rattei T."/>
            <person name="Fartmann B."/>
            <person name="Stark M."/>
            <person name="Bauer M."/>
            <person name="Zibat A."/>
            <person name="Lombardot T."/>
            <person name="Becker I."/>
            <person name="Amann J."/>
            <person name="Gellner K."/>
            <person name="Teeling H."/>
            <person name="Leuschner W.D."/>
            <person name="Gloeckner F.-O."/>
            <person name="Lupas A.N."/>
            <person name="Amann R."/>
            <person name="Klenk H.-P."/>
        </authorList>
    </citation>
    <scope>NUCLEOTIDE SEQUENCE [LARGE SCALE GENOMIC DNA]</scope>
    <source>
        <strain evidence="12">DSM 12343 / LSv54</strain>
    </source>
</reference>
<dbReference type="STRING" id="177439.DP2721"/>
<dbReference type="SUPFAM" id="SSF52540">
    <property type="entry name" value="P-loop containing nucleoside triphosphate hydrolases"/>
    <property type="match status" value="1"/>
</dbReference>
<dbReference type="SUPFAM" id="SSF46689">
    <property type="entry name" value="Homeodomain-like"/>
    <property type="match status" value="1"/>
</dbReference>
<evidence type="ECO:0000256" key="4">
    <source>
        <dbReference type="ARBA" id="ARBA00023012"/>
    </source>
</evidence>
<organism evidence="11 12">
    <name type="scientific">Desulfotalea psychrophila (strain LSv54 / DSM 12343)</name>
    <dbReference type="NCBI Taxonomy" id="177439"/>
    <lineage>
        <taxon>Bacteria</taxon>
        <taxon>Pseudomonadati</taxon>
        <taxon>Thermodesulfobacteriota</taxon>
        <taxon>Desulfobulbia</taxon>
        <taxon>Desulfobulbales</taxon>
        <taxon>Desulfocapsaceae</taxon>
        <taxon>Desulfotalea</taxon>
    </lineage>
</organism>
<evidence type="ECO:0000313" key="11">
    <source>
        <dbReference type="EMBL" id="CAG37450.1"/>
    </source>
</evidence>
<evidence type="ECO:0000256" key="7">
    <source>
        <dbReference type="ARBA" id="ARBA00023163"/>
    </source>
</evidence>
<dbReference type="eggNOG" id="COG2204">
    <property type="taxonomic scope" value="Bacteria"/>
</dbReference>
<dbReference type="PROSITE" id="PS00688">
    <property type="entry name" value="SIGMA54_INTERACT_3"/>
    <property type="match status" value="1"/>
</dbReference>
<dbReference type="SMART" id="SM00382">
    <property type="entry name" value="AAA"/>
    <property type="match status" value="1"/>
</dbReference>
<dbReference type="InterPro" id="IPR025662">
    <property type="entry name" value="Sigma_54_int_dom_ATP-bd_1"/>
</dbReference>
<evidence type="ECO:0000256" key="2">
    <source>
        <dbReference type="ARBA" id="ARBA00022741"/>
    </source>
</evidence>
<keyword evidence="6" id="KW-0238">DNA-binding</keyword>
<feature type="modified residue" description="4-aspartylphosphate" evidence="8">
    <location>
        <position position="52"/>
    </location>
</feature>
<dbReference type="GO" id="GO:0005524">
    <property type="term" value="F:ATP binding"/>
    <property type="evidence" value="ECO:0007669"/>
    <property type="project" value="UniProtKB-KW"/>
</dbReference>
<dbReference type="KEGG" id="dps:DP2721"/>
<dbReference type="CDD" id="cd00156">
    <property type="entry name" value="REC"/>
    <property type="match status" value="1"/>
</dbReference>
<dbReference type="InterPro" id="IPR001789">
    <property type="entry name" value="Sig_transdc_resp-reg_receiver"/>
</dbReference>
<dbReference type="InterPro" id="IPR027417">
    <property type="entry name" value="P-loop_NTPase"/>
</dbReference>
<keyword evidence="1 8" id="KW-0597">Phosphoprotein</keyword>
<keyword evidence="12" id="KW-1185">Reference proteome</keyword>
<dbReference type="Pfam" id="PF00072">
    <property type="entry name" value="Response_reg"/>
    <property type="match status" value="1"/>
</dbReference>
<dbReference type="Gene3D" id="3.40.50.300">
    <property type="entry name" value="P-loop containing nucleotide triphosphate hydrolases"/>
    <property type="match status" value="1"/>
</dbReference>
<dbReference type="CDD" id="cd00009">
    <property type="entry name" value="AAA"/>
    <property type="match status" value="1"/>
</dbReference>
<proteinExistence type="predicted"/>
<dbReference type="InterPro" id="IPR002197">
    <property type="entry name" value="HTH_Fis"/>
</dbReference>
<evidence type="ECO:0000256" key="3">
    <source>
        <dbReference type="ARBA" id="ARBA00022840"/>
    </source>
</evidence>
<dbReference type="RefSeq" id="WP_011189962.1">
    <property type="nucleotide sequence ID" value="NC_006138.1"/>
</dbReference>
<dbReference type="InterPro" id="IPR009057">
    <property type="entry name" value="Homeodomain-like_sf"/>
</dbReference>
<evidence type="ECO:0000256" key="6">
    <source>
        <dbReference type="ARBA" id="ARBA00023125"/>
    </source>
</evidence>
<dbReference type="Gene3D" id="3.40.50.2300">
    <property type="match status" value="1"/>
</dbReference>
<dbReference type="SMART" id="SM00448">
    <property type="entry name" value="REC"/>
    <property type="match status" value="1"/>
</dbReference>
<dbReference type="Pfam" id="PF25601">
    <property type="entry name" value="AAA_lid_14"/>
    <property type="match status" value="1"/>
</dbReference>
<evidence type="ECO:0000313" key="12">
    <source>
        <dbReference type="Proteomes" id="UP000000602"/>
    </source>
</evidence>
<dbReference type="GO" id="GO:0006355">
    <property type="term" value="P:regulation of DNA-templated transcription"/>
    <property type="evidence" value="ECO:0007669"/>
    <property type="project" value="InterPro"/>
</dbReference>
<dbReference type="OrthoDB" id="9814761at2"/>
<dbReference type="AlphaFoldDB" id="Q6AJN0"/>
<dbReference type="Gene3D" id="1.10.10.60">
    <property type="entry name" value="Homeodomain-like"/>
    <property type="match status" value="1"/>
</dbReference>
<evidence type="ECO:0000259" key="9">
    <source>
        <dbReference type="PROSITE" id="PS50045"/>
    </source>
</evidence>
<dbReference type="PROSITE" id="PS50045">
    <property type="entry name" value="SIGMA54_INTERACT_4"/>
    <property type="match status" value="1"/>
</dbReference>
<dbReference type="PANTHER" id="PTHR32071">
    <property type="entry name" value="TRANSCRIPTIONAL REGULATORY PROTEIN"/>
    <property type="match status" value="1"/>
</dbReference>
<dbReference type="EMBL" id="CR522870">
    <property type="protein sequence ID" value="CAG37450.1"/>
    <property type="molecule type" value="Genomic_DNA"/>
</dbReference>
<dbReference type="GO" id="GO:0000160">
    <property type="term" value="P:phosphorelay signal transduction system"/>
    <property type="evidence" value="ECO:0007669"/>
    <property type="project" value="UniProtKB-KW"/>
</dbReference>
<sequence length="460" mass="52118">MANILVVDDERSMREFFKILLHKEGYKAYTTANINEAREIFSQEPIDLIITDIRMPSGSGFDLLENIREENPHIPIILITAFTEPNDALRAMKNGAFDYISKPFNIEEIKSVVKSALQKSNCSAPRMVTSHFPEIIGESREMQKIFDIISRVAPTPANILIHGESGTGKELVARAIQQKSLVAQKAFIPITCSAIPEELMESELFGHVKGAFTGAITAKTGLFAEANGGTVFLDEIGELPLHIQIKLLRVLQEREIKPVGGNQIQSIQVRIIAATNRVLEEEIRAGRFREDLFYRLAVVPIRVPPLRERKSDIPLLAQHFLKKYSRLLGKKVQEISSYGLEVLMKYEFPGNVRELENIIERAVALESSNIILPENLNFSAPNILREERARDNSRGFQALSCEEELFDLGLENIMTRLEKNLLQHTLKKTNNSKIRAAELLQISFRSLRYKIKKYKIEPAE</sequence>
<dbReference type="InterPro" id="IPR025943">
    <property type="entry name" value="Sigma_54_int_dom_ATP-bd_2"/>
</dbReference>
<keyword evidence="3" id="KW-0067">ATP-binding</keyword>
<evidence type="ECO:0000256" key="5">
    <source>
        <dbReference type="ARBA" id="ARBA00023015"/>
    </source>
</evidence>
<feature type="domain" description="Sigma-54 factor interaction" evidence="9">
    <location>
        <begin position="135"/>
        <end position="364"/>
    </location>
</feature>
<protein>
    <submittedName>
        <fullName evidence="11">Related to two-component system response regulator (Ntr family)</fullName>
    </submittedName>
</protein>
<accession>Q6AJN0</accession>
<dbReference type="PRINTS" id="PR01590">
    <property type="entry name" value="HTHFIS"/>
</dbReference>
<dbReference type="SUPFAM" id="SSF52172">
    <property type="entry name" value="CheY-like"/>
    <property type="match status" value="1"/>
</dbReference>
<dbReference type="Pfam" id="PF00158">
    <property type="entry name" value="Sigma54_activat"/>
    <property type="match status" value="1"/>
</dbReference>
<dbReference type="FunFam" id="3.40.50.300:FF:000006">
    <property type="entry name" value="DNA-binding transcriptional regulator NtrC"/>
    <property type="match status" value="1"/>
</dbReference>
<gene>
    <name evidence="11" type="ordered locus">DP2721</name>
</gene>
<evidence type="ECO:0000259" key="10">
    <source>
        <dbReference type="PROSITE" id="PS50110"/>
    </source>
</evidence>
<dbReference type="Gene3D" id="1.10.8.60">
    <property type="match status" value="1"/>
</dbReference>
<evidence type="ECO:0000256" key="1">
    <source>
        <dbReference type="ARBA" id="ARBA00022553"/>
    </source>
</evidence>
<dbReference type="InterPro" id="IPR025944">
    <property type="entry name" value="Sigma_54_int_dom_CS"/>
</dbReference>
<dbReference type="PROSITE" id="PS50110">
    <property type="entry name" value="RESPONSE_REGULATORY"/>
    <property type="match status" value="1"/>
</dbReference>
<evidence type="ECO:0000256" key="8">
    <source>
        <dbReference type="PROSITE-ProRule" id="PRU00169"/>
    </source>
</evidence>
<dbReference type="Proteomes" id="UP000000602">
    <property type="component" value="Chromosome"/>
</dbReference>